<evidence type="ECO:0000259" key="2">
    <source>
        <dbReference type="Pfam" id="PF20047"/>
    </source>
</evidence>
<evidence type="ECO:0000313" key="3">
    <source>
        <dbReference type="EMBL" id="NBJ93398.1"/>
    </source>
</evidence>
<evidence type="ECO:0000256" key="1">
    <source>
        <dbReference type="SAM" id="Phobius"/>
    </source>
</evidence>
<organism evidence="3 4">
    <name type="scientific">Parablautia muri</name>
    <dbReference type="NCBI Taxonomy" id="2320879"/>
    <lineage>
        <taxon>Bacteria</taxon>
        <taxon>Bacillati</taxon>
        <taxon>Bacillota</taxon>
        <taxon>Clostridia</taxon>
        <taxon>Lachnospirales</taxon>
        <taxon>Lachnospiraceae</taxon>
        <taxon>Parablautia</taxon>
    </lineage>
</organism>
<sequence length="761" mass="86491">MTSKSSFLVSMKENNKRRLWVWVIAVLMFVLALPLVTAFGLGGVAKSTEWIWEATDTATAQQLVHQQKAEVMIGMLGFSGPIVFFSVILALISGVQGFSYLYSRKKMDFYLGMPVKKRKRFLIIWLNGILLYVIPYLAGMSISLLIGAGNGALNGGVVYSAVAAFFVNICFYLGIYHLAILALMMTGNIVITGFGFMVFCLYEFMVRYMVMGYKQEFFDYFSYYGTSETPLLSPFSMYEKLVYTFDVKNVIDIKNLLFLLLFVLVVGLVSYGCYLKRPAEATGKAMTFEITKPFIKVLLTVPIALISGLVIFERVNMDFNNATEGIGWVIFITALAVVLGSALIQVIYEFDIKGALHKKRDIFISGALTAFIFFAFQYDIFGYDSYIPDPDKIESIAFVPENYEQGNSSIYFDSDGTHLTAAAYAEKYMYLKNTDAFCELAKRSMDAHNEDVKKGDDVDENKWYSYNTVIYRLKNGRTVYRALWVDVEDERSGQLLDEIIGSEEFKKGYMIGTSNNLNRMLAQDKYKLTVSYGNTVYMERMSLEEFKELLEIYQRDLELANFSNVKNSVPAGMIQLAVTEELPWSVYQGASGIARATRGWDMSINIYPFYEESLSYLKEHGYYMDMQLKTEDIASIQVVNNNYEAARKLAEKQQAVEDGEMDREIYTTASSTYAGYGNVETRVYADYTEEVQLKEIAECIYPQDLVLADWDKGKRLEGDYRVIVNFKADSAITKYYGTSADYGFVEGQVPEFVKEDTVYKE</sequence>
<feature type="transmembrane region" description="Helical" evidence="1">
    <location>
        <begin position="256"/>
        <end position="274"/>
    </location>
</feature>
<feature type="transmembrane region" description="Helical" evidence="1">
    <location>
        <begin position="189"/>
        <end position="210"/>
    </location>
</feature>
<dbReference type="Proteomes" id="UP001154420">
    <property type="component" value="Unassembled WGS sequence"/>
</dbReference>
<protein>
    <recommendedName>
        <fullName evidence="2">DUF6449 domain-containing protein</fullName>
    </recommendedName>
</protein>
<dbReference type="OrthoDB" id="1643401at2"/>
<name>A0A9X5GRN1_9FIRM</name>
<comment type="caution">
    <text evidence="3">The sequence shown here is derived from an EMBL/GenBank/DDBJ whole genome shotgun (WGS) entry which is preliminary data.</text>
</comment>
<dbReference type="RefSeq" id="WP_160560476.1">
    <property type="nucleotide sequence ID" value="NZ_QZDT01000019.1"/>
</dbReference>
<feature type="transmembrane region" description="Helical" evidence="1">
    <location>
        <begin position="122"/>
        <end position="146"/>
    </location>
</feature>
<dbReference type="AlphaFoldDB" id="A0A9X5GRN1"/>
<keyword evidence="1" id="KW-0812">Transmembrane</keyword>
<dbReference type="Pfam" id="PF20047">
    <property type="entry name" value="DUF6449"/>
    <property type="match status" value="1"/>
</dbReference>
<dbReference type="EMBL" id="QZDT01000019">
    <property type="protein sequence ID" value="NBJ93398.1"/>
    <property type="molecule type" value="Genomic_DNA"/>
</dbReference>
<gene>
    <name evidence="3" type="ORF">D5281_12545</name>
</gene>
<evidence type="ECO:0000313" key="4">
    <source>
        <dbReference type="Proteomes" id="UP001154420"/>
    </source>
</evidence>
<accession>A0A9X5GRN1</accession>
<feature type="transmembrane region" description="Helical" evidence="1">
    <location>
        <begin position="325"/>
        <end position="350"/>
    </location>
</feature>
<feature type="transmembrane region" description="Helical" evidence="1">
    <location>
        <begin position="294"/>
        <end position="313"/>
    </location>
</feature>
<dbReference type="InterPro" id="IPR045611">
    <property type="entry name" value="DUF6449"/>
</dbReference>
<feature type="transmembrane region" description="Helical" evidence="1">
    <location>
        <begin position="362"/>
        <end position="381"/>
    </location>
</feature>
<feature type="transmembrane region" description="Helical" evidence="1">
    <location>
        <begin position="20"/>
        <end position="42"/>
    </location>
</feature>
<feature type="transmembrane region" description="Helical" evidence="1">
    <location>
        <begin position="158"/>
        <end position="182"/>
    </location>
</feature>
<feature type="transmembrane region" description="Helical" evidence="1">
    <location>
        <begin position="82"/>
        <end position="102"/>
    </location>
</feature>
<proteinExistence type="predicted"/>
<keyword evidence="4" id="KW-1185">Reference proteome</keyword>
<reference evidence="3" key="1">
    <citation type="submission" date="2018-09" db="EMBL/GenBank/DDBJ databases">
        <title>Murine metabolic-syndrome-specific gut microbial biobank.</title>
        <authorList>
            <person name="Liu C."/>
        </authorList>
    </citation>
    <scope>NUCLEOTIDE SEQUENCE</scope>
    <source>
        <strain evidence="3">D42-62</strain>
    </source>
</reference>
<feature type="domain" description="DUF6449" evidence="2">
    <location>
        <begin position="471"/>
        <end position="581"/>
    </location>
</feature>
<keyword evidence="1" id="KW-1133">Transmembrane helix</keyword>
<keyword evidence="1" id="KW-0472">Membrane</keyword>